<dbReference type="InterPro" id="IPR013520">
    <property type="entry name" value="Ribonucl_H"/>
</dbReference>
<gene>
    <name evidence="9" type="ORF">RCO7_04701</name>
</gene>
<comment type="caution">
    <text evidence="9">The sequence shown here is derived from an EMBL/GenBank/DDBJ whole genome shotgun (WGS) entry which is preliminary data.</text>
</comment>
<dbReference type="InParanoid" id="A0A1E1JTB2"/>
<dbReference type="InterPro" id="IPR036397">
    <property type="entry name" value="RNaseH_sf"/>
</dbReference>
<feature type="compositionally biased region" description="Basic and acidic residues" evidence="7">
    <location>
        <begin position="164"/>
        <end position="231"/>
    </location>
</feature>
<dbReference type="Proteomes" id="UP000178129">
    <property type="component" value="Unassembled WGS sequence"/>
</dbReference>
<dbReference type="FunCoup" id="A0A1E1JTB2">
    <property type="interactions" value="222"/>
</dbReference>
<evidence type="ECO:0000256" key="3">
    <source>
        <dbReference type="ARBA" id="ARBA00022722"/>
    </source>
</evidence>
<dbReference type="AlphaFoldDB" id="A0A1E1JTB2"/>
<dbReference type="EMBL" id="FJUW01000002">
    <property type="protein sequence ID" value="CZS89135.1"/>
    <property type="molecule type" value="Genomic_DNA"/>
</dbReference>
<dbReference type="InterPro" id="IPR047021">
    <property type="entry name" value="REXO1/3/4-like"/>
</dbReference>
<dbReference type="SUPFAM" id="SSF53098">
    <property type="entry name" value="Ribonuclease H-like"/>
    <property type="match status" value="1"/>
</dbReference>
<evidence type="ECO:0000256" key="4">
    <source>
        <dbReference type="ARBA" id="ARBA00022801"/>
    </source>
</evidence>
<evidence type="ECO:0000259" key="8">
    <source>
        <dbReference type="SMART" id="SM00479"/>
    </source>
</evidence>
<dbReference type="PANTHER" id="PTHR12801:SF115">
    <property type="entry name" value="FI18136P1-RELATED"/>
    <property type="match status" value="1"/>
</dbReference>
<evidence type="ECO:0000256" key="2">
    <source>
        <dbReference type="ARBA" id="ARBA00006357"/>
    </source>
</evidence>
<dbReference type="CDD" id="cd06145">
    <property type="entry name" value="REX1_like"/>
    <property type="match status" value="1"/>
</dbReference>
<keyword evidence="10" id="KW-1185">Reference proteome</keyword>
<feature type="region of interest" description="Disordered" evidence="7">
    <location>
        <begin position="1"/>
        <end position="100"/>
    </location>
</feature>
<dbReference type="Pfam" id="PF00929">
    <property type="entry name" value="RNase_T"/>
    <property type="match status" value="1"/>
</dbReference>
<dbReference type="InterPro" id="IPR012337">
    <property type="entry name" value="RNaseH-like_sf"/>
</dbReference>
<organism evidence="9 10">
    <name type="scientific">Rhynchosporium graminicola</name>
    <dbReference type="NCBI Taxonomy" id="2792576"/>
    <lineage>
        <taxon>Eukaryota</taxon>
        <taxon>Fungi</taxon>
        <taxon>Dikarya</taxon>
        <taxon>Ascomycota</taxon>
        <taxon>Pezizomycotina</taxon>
        <taxon>Leotiomycetes</taxon>
        <taxon>Helotiales</taxon>
        <taxon>Ploettnerulaceae</taxon>
        <taxon>Rhynchosporium</taxon>
    </lineage>
</organism>
<dbReference type="InterPro" id="IPR034922">
    <property type="entry name" value="REX1-like_exo"/>
</dbReference>
<evidence type="ECO:0000256" key="1">
    <source>
        <dbReference type="ARBA" id="ARBA00004123"/>
    </source>
</evidence>
<keyword evidence="3" id="KW-0540">Nuclease</keyword>
<keyword evidence="5 9" id="KW-0269">Exonuclease</keyword>
<dbReference type="GO" id="GO:0003676">
    <property type="term" value="F:nucleic acid binding"/>
    <property type="evidence" value="ECO:0007669"/>
    <property type="project" value="InterPro"/>
</dbReference>
<reference evidence="10" key="1">
    <citation type="submission" date="2016-03" db="EMBL/GenBank/DDBJ databases">
        <authorList>
            <person name="Ploux O."/>
        </authorList>
    </citation>
    <scope>NUCLEOTIDE SEQUENCE [LARGE SCALE GENOMIC DNA]</scope>
    <source>
        <strain evidence="10">UK7</strain>
    </source>
</reference>
<dbReference type="SMART" id="SM00479">
    <property type="entry name" value="EXOIII"/>
    <property type="match status" value="1"/>
</dbReference>
<feature type="region of interest" description="Disordered" evidence="7">
    <location>
        <begin position="164"/>
        <end position="242"/>
    </location>
</feature>
<name>A0A1E1JTB2_9HELO</name>
<evidence type="ECO:0000256" key="6">
    <source>
        <dbReference type="ARBA" id="ARBA00023242"/>
    </source>
</evidence>
<dbReference type="GO" id="GO:0005634">
    <property type="term" value="C:nucleus"/>
    <property type="evidence" value="ECO:0007669"/>
    <property type="project" value="UniProtKB-SubCell"/>
</dbReference>
<evidence type="ECO:0000313" key="9">
    <source>
        <dbReference type="EMBL" id="CZS89135.1"/>
    </source>
</evidence>
<dbReference type="Gene3D" id="3.30.420.10">
    <property type="entry name" value="Ribonuclease H-like superfamily/Ribonuclease H"/>
    <property type="match status" value="1"/>
</dbReference>
<protein>
    <submittedName>
        <fullName evidence="9">Related to RNA exonuclease 3</fullName>
    </submittedName>
</protein>
<sequence length="820" mass="91362">MAANENGQFPEVASVIANGSRKRKHEDDEDQKEVVKEQATALPQQPDLPEFNLTRRGSKDAGSQQHDHKGAEGADSEGWQTVEGRPRKKKKIPKNDSKNYPAIIFSSDSRLQSQIKISDLQQLVLYILADGTSPSFVAVRHRPEIRKVVVLMVPGLEMSMFRSKTLEGDSRSDEIRDNNGDRDRPDSRDQTYEDQDNRERDRRDRGGRNRDHRDRDSDRRDRRARDDRDRSYGSPDDYFPNKLKAEKLPEALQPFADMFDLIWPVKTPGDEKYGKMHSPLHAMLTAPAPKAKEEKYNSRKGATPAKEPHGWKNTRVPVSEFVHTPEELLENDYTLHPASYDEEEGKANLANFRRKHKVSTDDGWVDTMVQHLSDGTAPESEIQSGSITAGRDLFAMDCEMCVTGKQENGRDELSLTRISIVGWDGSVVLDELVKPEKPIINYVTQYSGITEAMIAPVTTTLADIQKKLVSMLHPRAILIGHSLNSDMNALRLTHPFIIDTALIYPHPRGPPLKSSLKWLAQKYLNREIQKGHGTTGPGAGHDSIEDARTCLDLLKQKCEKGKQWGTNEAQGENIFKRVARAGIKYKSQGGSAIPSPLNGKSSAAIDWGEPRKGPGAASTFPIGCHSDEEVMEGVIRAIKGDPDGKEIPGGGVDFVWGRFRELEAVKGWWNNNKFVAAEAAAAIDAEMEASKMGTDTASADTVAVPENDKPKTSEAPVTVDTLLPSLSSNEASLGTTTAELTRRIAKIYEELPPCTAFMVFSGSGDPREMSRLQAMQSTFKKEYRFKKWDELSVKWTDTEEQALKRAFKVARDGVAFFGVK</sequence>
<dbReference type="GO" id="GO:0004527">
    <property type="term" value="F:exonuclease activity"/>
    <property type="evidence" value="ECO:0007669"/>
    <property type="project" value="UniProtKB-KW"/>
</dbReference>
<evidence type="ECO:0000256" key="5">
    <source>
        <dbReference type="ARBA" id="ARBA00022839"/>
    </source>
</evidence>
<proteinExistence type="inferred from homology"/>
<evidence type="ECO:0000256" key="7">
    <source>
        <dbReference type="SAM" id="MobiDB-lite"/>
    </source>
</evidence>
<dbReference type="FunFam" id="3.30.420.10:FF:000019">
    <property type="entry name" value="RNA exonuclease NEF-sp"/>
    <property type="match status" value="1"/>
</dbReference>
<comment type="similarity">
    <text evidence="2">Belongs to the REXO1/REXO3 family.</text>
</comment>
<keyword evidence="4" id="KW-0378">Hydrolase</keyword>
<evidence type="ECO:0000313" key="10">
    <source>
        <dbReference type="Proteomes" id="UP000178129"/>
    </source>
</evidence>
<keyword evidence="6" id="KW-0539">Nucleus</keyword>
<accession>A0A1E1JTB2</accession>
<dbReference type="STRING" id="914237.A0A1E1JTB2"/>
<comment type="subcellular location">
    <subcellularLocation>
        <location evidence="1">Nucleus</location>
    </subcellularLocation>
</comment>
<dbReference type="PANTHER" id="PTHR12801">
    <property type="entry name" value="RNA EXONUCLEASE REXO1 / RECO3 FAMILY MEMBER-RELATED"/>
    <property type="match status" value="1"/>
</dbReference>
<feature type="domain" description="Exonuclease" evidence="8">
    <location>
        <begin position="392"/>
        <end position="563"/>
    </location>
</feature>